<organism evidence="2 3">
    <name type="scientific">Rhodosalinus sediminis</name>
    <dbReference type="NCBI Taxonomy" id="1940533"/>
    <lineage>
        <taxon>Bacteria</taxon>
        <taxon>Pseudomonadati</taxon>
        <taxon>Pseudomonadota</taxon>
        <taxon>Alphaproteobacteria</taxon>
        <taxon>Rhodobacterales</taxon>
        <taxon>Paracoccaceae</taxon>
        <taxon>Rhodosalinus</taxon>
    </lineage>
</organism>
<protein>
    <submittedName>
        <fullName evidence="2">YbjN domain-containing protein</fullName>
    </submittedName>
</protein>
<dbReference type="Proteomes" id="UP000257131">
    <property type="component" value="Unassembled WGS sequence"/>
</dbReference>
<dbReference type="InterPro" id="IPR019660">
    <property type="entry name" value="Put_sensory_transdc_reg_YbjN"/>
</dbReference>
<dbReference type="RefSeq" id="WP_115980721.1">
    <property type="nucleotide sequence ID" value="NZ_QOHR01000017.1"/>
</dbReference>
<feature type="chain" id="PRO_5017759222" evidence="1">
    <location>
        <begin position="22"/>
        <end position="155"/>
    </location>
</feature>
<dbReference type="OrthoDB" id="33037at2"/>
<reference evidence="2 3" key="1">
    <citation type="journal article" date="2017" name="Int. J. Syst. Evol. Microbiol.">
        <title>Rhodosalinus sediminis gen. nov., sp. nov., isolated from marine saltern.</title>
        <authorList>
            <person name="Guo L.Y."/>
            <person name="Ling S.K."/>
            <person name="Li C.M."/>
            <person name="Chen G.J."/>
            <person name="Du Z.J."/>
        </authorList>
    </citation>
    <scope>NUCLEOTIDE SEQUENCE [LARGE SCALE GENOMIC DNA]</scope>
    <source>
        <strain evidence="2 3">WDN1C137</strain>
    </source>
</reference>
<comment type="caution">
    <text evidence="2">The sequence shown here is derived from an EMBL/GenBank/DDBJ whole genome shotgun (WGS) entry which is preliminary data.</text>
</comment>
<proteinExistence type="predicted"/>
<keyword evidence="3" id="KW-1185">Reference proteome</keyword>
<name>A0A3D9BQ80_9RHOB</name>
<evidence type="ECO:0000256" key="1">
    <source>
        <dbReference type="SAM" id="SignalP"/>
    </source>
</evidence>
<dbReference type="CDD" id="cd17511">
    <property type="entry name" value="YbjN_AmyR-like"/>
    <property type="match status" value="1"/>
</dbReference>
<dbReference type="AlphaFoldDB" id="A0A3D9BQ80"/>
<gene>
    <name evidence="2" type="ORF">DRV84_11395</name>
</gene>
<dbReference type="EMBL" id="QOHR01000017">
    <property type="protein sequence ID" value="REC55616.1"/>
    <property type="molecule type" value="Genomic_DNA"/>
</dbReference>
<evidence type="ECO:0000313" key="3">
    <source>
        <dbReference type="Proteomes" id="UP000257131"/>
    </source>
</evidence>
<dbReference type="Pfam" id="PF10722">
    <property type="entry name" value="YbjN"/>
    <property type="match status" value="1"/>
</dbReference>
<accession>A0A3D9BQ80</accession>
<evidence type="ECO:0000313" key="2">
    <source>
        <dbReference type="EMBL" id="REC55616.1"/>
    </source>
</evidence>
<keyword evidence="1" id="KW-0732">Signal</keyword>
<sequence length="155" mass="17093">MRCVRTGLVCLVTMAPSIAAAQMVDPAFPRSVVQAIQDLGYRAALETDTTGDPKIRSSIEGADYTIWFYGCRTDGTRCEALHFSSGYDLTVPLTLAEVNDWNRDKLVGRTYVAEDGAAYIDYYVEAKGGVPRAAFAEVLRMWGVAVADFHDLIDW</sequence>
<feature type="signal peptide" evidence="1">
    <location>
        <begin position="1"/>
        <end position="21"/>
    </location>
</feature>